<evidence type="ECO:0000256" key="2">
    <source>
        <dbReference type="ARBA" id="ARBA00022741"/>
    </source>
</evidence>
<keyword evidence="2" id="KW-0547">Nucleotide-binding</keyword>
<feature type="domain" description="ABC transporter" evidence="4">
    <location>
        <begin position="4"/>
        <end position="213"/>
    </location>
</feature>
<organism evidence="5 6">
    <name type="scientific">Homoserinimonas hongtaonis</name>
    <dbReference type="NCBI Taxonomy" id="2079791"/>
    <lineage>
        <taxon>Bacteria</taxon>
        <taxon>Bacillati</taxon>
        <taxon>Actinomycetota</taxon>
        <taxon>Actinomycetes</taxon>
        <taxon>Micrococcales</taxon>
        <taxon>Microbacteriaceae</taxon>
        <taxon>Homoserinimonas</taxon>
    </lineage>
</organism>
<sequence>MSIIDVRNASKSFKGQTVLADVSLTIERGRSYGLCGPNGSGKSVLLQMLCGLIAPDTGSVSIDSSLLSADRTFPDRFGISINGPAYLAGLSAIDNLLDLAAIRKRDTRADCEAVLDDVGLDPRSRQRVRTFSLGMKQKLALAQAFIESPEVLLLDEPFNALDEESVQNITTLLRAKSESGTTIVMTSHHRSEIDAICDSIITINGGKIRADTVA</sequence>
<dbReference type="GO" id="GO:0005524">
    <property type="term" value="F:ATP binding"/>
    <property type="evidence" value="ECO:0007669"/>
    <property type="project" value="UniProtKB-KW"/>
</dbReference>
<keyword evidence="6" id="KW-1185">Reference proteome</keyword>
<dbReference type="InterPro" id="IPR003439">
    <property type="entry name" value="ABC_transporter-like_ATP-bd"/>
</dbReference>
<gene>
    <name evidence="5" type="ORF">DF220_06705</name>
</gene>
<dbReference type="Gene3D" id="3.40.50.300">
    <property type="entry name" value="P-loop containing nucleotide triphosphate hydrolases"/>
    <property type="match status" value="1"/>
</dbReference>
<reference evidence="6" key="1">
    <citation type="submission" date="2018-04" db="EMBL/GenBank/DDBJ databases">
        <authorList>
            <person name="Liu S."/>
            <person name="Wang Z."/>
            <person name="Li J."/>
        </authorList>
    </citation>
    <scope>NUCLEOTIDE SEQUENCE [LARGE SCALE GENOMIC DNA]</scope>
    <source>
        <strain evidence="6">S1194</strain>
    </source>
</reference>
<dbReference type="InterPro" id="IPR017871">
    <property type="entry name" value="ABC_transporter-like_CS"/>
</dbReference>
<dbReference type="GO" id="GO:0016887">
    <property type="term" value="F:ATP hydrolysis activity"/>
    <property type="evidence" value="ECO:0007669"/>
    <property type="project" value="InterPro"/>
</dbReference>
<dbReference type="PROSITE" id="PS00211">
    <property type="entry name" value="ABC_TRANSPORTER_1"/>
    <property type="match status" value="1"/>
</dbReference>
<proteinExistence type="predicted"/>
<evidence type="ECO:0000313" key="6">
    <source>
        <dbReference type="Proteomes" id="UP000244978"/>
    </source>
</evidence>
<dbReference type="PANTHER" id="PTHR42939:SF1">
    <property type="entry name" value="ABC TRANSPORTER ATP-BINDING PROTEIN ALBC-RELATED"/>
    <property type="match status" value="1"/>
</dbReference>
<evidence type="ECO:0000256" key="1">
    <source>
        <dbReference type="ARBA" id="ARBA00022448"/>
    </source>
</evidence>
<dbReference type="Pfam" id="PF00005">
    <property type="entry name" value="ABC_tran"/>
    <property type="match status" value="1"/>
</dbReference>
<evidence type="ECO:0000313" key="5">
    <source>
        <dbReference type="EMBL" id="PWB97552.1"/>
    </source>
</evidence>
<dbReference type="SUPFAM" id="SSF52540">
    <property type="entry name" value="P-loop containing nucleoside triphosphate hydrolases"/>
    <property type="match status" value="1"/>
</dbReference>
<dbReference type="InterPro" id="IPR051782">
    <property type="entry name" value="ABC_Transporter_VariousFunc"/>
</dbReference>
<dbReference type="InterPro" id="IPR003593">
    <property type="entry name" value="AAA+_ATPase"/>
</dbReference>
<name>A0A2U1T122_9MICO</name>
<protein>
    <submittedName>
        <fullName evidence="5">ABC transporter ATP-binding protein</fullName>
    </submittedName>
</protein>
<evidence type="ECO:0000256" key="3">
    <source>
        <dbReference type="ARBA" id="ARBA00022840"/>
    </source>
</evidence>
<evidence type="ECO:0000259" key="4">
    <source>
        <dbReference type="PROSITE" id="PS50893"/>
    </source>
</evidence>
<dbReference type="PROSITE" id="PS50893">
    <property type="entry name" value="ABC_TRANSPORTER_2"/>
    <property type="match status" value="1"/>
</dbReference>
<dbReference type="EMBL" id="QEEX01000001">
    <property type="protein sequence ID" value="PWB97552.1"/>
    <property type="molecule type" value="Genomic_DNA"/>
</dbReference>
<dbReference type="RefSeq" id="WP_108518011.1">
    <property type="nucleotide sequence ID" value="NZ_CP026951.1"/>
</dbReference>
<dbReference type="AlphaFoldDB" id="A0A2U1T122"/>
<accession>A0A2U1T122</accession>
<comment type="caution">
    <text evidence="5">The sequence shown here is derived from an EMBL/GenBank/DDBJ whole genome shotgun (WGS) entry which is preliminary data.</text>
</comment>
<dbReference type="Proteomes" id="UP000244978">
    <property type="component" value="Unassembled WGS sequence"/>
</dbReference>
<dbReference type="InterPro" id="IPR027417">
    <property type="entry name" value="P-loop_NTPase"/>
</dbReference>
<keyword evidence="1" id="KW-0813">Transport</keyword>
<dbReference type="PANTHER" id="PTHR42939">
    <property type="entry name" value="ABC TRANSPORTER ATP-BINDING PROTEIN ALBC-RELATED"/>
    <property type="match status" value="1"/>
</dbReference>
<dbReference type="OrthoDB" id="8773773at2"/>
<keyword evidence="3 5" id="KW-0067">ATP-binding</keyword>
<dbReference type="KEGG" id="salc:C2138_11590"/>
<dbReference type="SMART" id="SM00382">
    <property type="entry name" value="AAA"/>
    <property type="match status" value="1"/>
</dbReference>